<accession>A0AAW1YW55</accession>
<feature type="compositionally biased region" description="Basic residues" evidence="1">
    <location>
        <begin position="86"/>
        <end position="100"/>
    </location>
</feature>
<name>A0AAW1YW55_CULAL</name>
<reference evidence="2 3" key="1">
    <citation type="submission" date="2024-05" db="EMBL/GenBank/DDBJ databases">
        <title>A high-quality chromosomal-level genome assembly of Topmouth culter (Culter alburnus).</title>
        <authorList>
            <person name="Zhao H."/>
        </authorList>
    </citation>
    <scope>NUCLEOTIDE SEQUENCE [LARGE SCALE GENOMIC DNA]</scope>
    <source>
        <strain evidence="2">CATC2023</strain>
        <tissue evidence="2">Muscle</tissue>
    </source>
</reference>
<keyword evidence="3" id="KW-1185">Reference proteome</keyword>
<evidence type="ECO:0008006" key="4">
    <source>
        <dbReference type="Google" id="ProtNLM"/>
    </source>
</evidence>
<protein>
    <recommendedName>
        <fullName evidence="4">Secreted protein</fullName>
    </recommendedName>
</protein>
<sequence>MWGKKKQGSKWSWLAAAEQRGLLSPWAVGGPNTPLCTGACVRIGACAHTPTTRRQIPTGWRHQEKGNWCRNNIPRTKEPRHSDMKKQHRIHTHAYSKGKK</sequence>
<feature type="compositionally biased region" description="Basic and acidic residues" evidence="1">
    <location>
        <begin position="75"/>
        <end position="85"/>
    </location>
</feature>
<dbReference type="EMBL" id="JAWDJR010000024">
    <property type="protein sequence ID" value="KAK9952259.1"/>
    <property type="molecule type" value="Genomic_DNA"/>
</dbReference>
<dbReference type="Proteomes" id="UP001479290">
    <property type="component" value="Unassembled WGS sequence"/>
</dbReference>
<evidence type="ECO:0000313" key="2">
    <source>
        <dbReference type="EMBL" id="KAK9952259.1"/>
    </source>
</evidence>
<gene>
    <name evidence="2" type="ORF">ABG768_018110</name>
</gene>
<evidence type="ECO:0000313" key="3">
    <source>
        <dbReference type="Proteomes" id="UP001479290"/>
    </source>
</evidence>
<feature type="region of interest" description="Disordered" evidence="1">
    <location>
        <begin position="64"/>
        <end position="100"/>
    </location>
</feature>
<evidence type="ECO:0000256" key="1">
    <source>
        <dbReference type="SAM" id="MobiDB-lite"/>
    </source>
</evidence>
<dbReference type="AlphaFoldDB" id="A0AAW1YW55"/>
<proteinExistence type="predicted"/>
<comment type="caution">
    <text evidence="2">The sequence shown here is derived from an EMBL/GenBank/DDBJ whole genome shotgun (WGS) entry which is preliminary data.</text>
</comment>
<organism evidence="2 3">
    <name type="scientific">Culter alburnus</name>
    <name type="common">Topmouth culter</name>
    <dbReference type="NCBI Taxonomy" id="194366"/>
    <lineage>
        <taxon>Eukaryota</taxon>
        <taxon>Metazoa</taxon>
        <taxon>Chordata</taxon>
        <taxon>Craniata</taxon>
        <taxon>Vertebrata</taxon>
        <taxon>Euteleostomi</taxon>
        <taxon>Actinopterygii</taxon>
        <taxon>Neopterygii</taxon>
        <taxon>Teleostei</taxon>
        <taxon>Ostariophysi</taxon>
        <taxon>Cypriniformes</taxon>
        <taxon>Xenocyprididae</taxon>
        <taxon>Xenocypridinae</taxon>
        <taxon>Culter</taxon>
    </lineage>
</organism>